<dbReference type="EMBL" id="QGTA01000217">
    <property type="protein sequence ID" value="RQW90644.1"/>
    <property type="molecule type" value="Genomic_DNA"/>
</dbReference>
<dbReference type="Pfam" id="PF00239">
    <property type="entry name" value="Resolvase"/>
    <property type="match status" value="1"/>
</dbReference>
<evidence type="ECO:0000313" key="3">
    <source>
        <dbReference type="EMBL" id="RQW90644.1"/>
    </source>
</evidence>
<protein>
    <recommendedName>
        <fullName evidence="2">Resolvase/invertase-type recombinase catalytic domain-containing protein</fullName>
    </recommendedName>
</protein>
<reference evidence="3 4" key="1">
    <citation type="submission" date="2018-05" db="EMBL/GenBank/DDBJ databases">
        <title>Micromonospora from Atacama Desert.</title>
        <authorList>
            <person name="Carro L."/>
            <person name="Goodfellow M."/>
            <person name="Klenk H.-P."/>
        </authorList>
    </citation>
    <scope>NUCLEOTIDE SEQUENCE [LARGE SCALE GENOMIC DNA]</scope>
    <source>
        <strain evidence="3 4">LB41</strain>
    </source>
</reference>
<dbReference type="CDD" id="cd00338">
    <property type="entry name" value="Ser_Recombinase"/>
    <property type="match status" value="1"/>
</dbReference>
<dbReference type="RefSeq" id="WP_083297075.1">
    <property type="nucleotide sequence ID" value="NZ_QGTA01000217.1"/>
</dbReference>
<organism evidence="3 4">
    <name type="scientific">Micromonospora chalcea</name>
    <dbReference type="NCBI Taxonomy" id="1874"/>
    <lineage>
        <taxon>Bacteria</taxon>
        <taxon>Bacillati</taxon>
        <taxon>Actinomycetota</taxon>
        <taxon>Actinomycetes</taxon>
        <taxon>Micromonosporales</taxon>
        <taxon>Micromonosporaceae</taxon>
        <taxon>Micromonospora</taxon>
    </lineage>
</organism>
<dbReference type="InterPro" id="IPR006119">
    <property type="entry name" value="Resolv_N"/>
</dbReference>
<feature type="region of interest" description="Disordered" evidence="1">
    <location>
        <begin position="1"/>
        <end position="37"/>
    </location>
</feature>
<gene>
    <name evidence="3" type="ORF">DLJ60_20045</name>
</gene>
<evidence type="ECO:0000259" key="2">
    <source>
        <dbReference type="SMART" id="SM00857"/>
    </source>
</evidence>
<name>A0ABX9Y0S0_MICCH</name>
<dbReference type="InterPro" id="IPR036162">
    <property type="entry name" value="Resolvase-like_N_sf"/>
</dbReference>
<feature type="domain" description="Resolvase/invertase-type recombinase catalytic" evidence="2">
    <location>
        <begin position="12"/>
        <end position="149"/>
    </location>
</feature>
<dbReference type="SMART" id="SM00857">
    <property type="entry name" value="Resolvase"/>
    <property type="match status" value="1"/>
</dbReference>
<dbReference type="Gene3D" id="3.40.50.1390">
    <property type="entry name" value="Resolvase, N-terminal catalytic domain"/>
    <property type="match status" value="1"/>
</dbReference>
<keyword evidence="4" id="KW-1185">Reference proteome</keyword>
<evidence type="ECO:0000313" key="4">
    <source>
        <dbReference type="Proteomes" id="UP000274694"/>
    </source>
</evidence>
<sequence>MPNDQLADGAHASIYARKSTKDGGRSEGSQIEPCQLEADDRNSRVRKVFRDNVGASRHSRGERPDYEAMTTYITGNSPDVLLLWEVSRAGRKLRTWLNTVDLCKTTGTQICRMTGFMTRVELMTGAVSSLTGLTLSMSRTRPVSAQGVRWLGTPKPVAHMGQFSTATDVSTSTAGLSGR</sequence>
<evidence type="ECO:0000256" key="1">
    <source>
        <dbReference type="SAM" id="MobiDB-lite"/>
    </source>
</evidence>
<comment type="caution">
    <text evidence="3">The sequence shown here is derived from an EMBL/GenBank/DDBJ whole genome shotgun (WGS) entry which is preliminary data.</text>
</comment>
<dbReference type="SUPFAM" id="SSF53041">
    <property type="entry name" value="Resolvase-like"/>
    <property type="match status" value="1"/>
</dbReference>
<accession>A0ABX9Y0S0</accession>
<dbReference type="Proteomes" id="UP000274694">
    <property type="component" value="Unassembled WGS sequence"/>
</dbReference>
<proteinExistence type="predicted"/>